<reference evidence="2 3" key="1">
    <citation type="submission" date="2020-08" db="EMBL/GenBank/DDBJ databases">
        <title>Genome sequence of Nocardioides mesophilus KACC 16243T.</title>
        <authorList>
            <person name="Hyun D.-W."/>
            <person name="Bae J.-W."/>
        </authorList>
    </citation>
    <scope>NUCLEOTIDE SEQUENCE [LARGE SCALE GENOMIC DNA]</scope>
    <source>
        <strain evidence="2 3">KACC 16243</strain>
    </source>
</reference>
<feature type="region of interest" description="Disordered" evidence="1">
    <location>
        <begin position="88"/>
        <end position="111"/>
    </location>
</feature>
<gene>
    <name evidence="2" type="ORF">H9L09_20115</name>
</gene>
<dbReference type="AlphaFoldDB" id="A0A7G9RAT9"/>
<protein>
    <submittedName>
        <fullName evidence="2">Uncharacterized protein</fullName>
    </submittedName>
</protein>
<dbReference type="KEGG" id="nmes:H9L09_20115"/>
<dbReference type="Proteomes" id="UP000515947">
    <property type="component" value="Chromosome"/>
</dbReference>
<proteinExistence type="predicted"/>
<name>A0A7G9RAT9_9ACTN</name>
<sequence length="111" mass="11823">MTADDGPGHRLLSDDLEVVAVEDFCRLTGLARAEVDALLRQGLLRGGYGADDRLRAISVVDLPSTGQLRAHGMSPLPGWAEALRSGTVEPDEQDCSDDAVVEGGTWTMGWS</sequence>
<keyword evidence="3" id="KW-1185">Reference proteome</keyword>
<organism evidence="2 3">
    <name type="scientific">Nocardioides mesophilus</name>
    <dbReference type="NCBI Taxonomy" id="433659"/>
    <lineage>
        <taxon>Bacteria</taxon>
        <taxon>Bacillati</taxon>
        <taxon>Actinomycetota</taxon>
        <taxon>Actinomycetes</taxon>
        <taxon>Propionibacteriales</taxon>
        <taxon>Nocardioidaceae</taxon>
        <taxon>Nocardioides</taxon>
    </lineage>
</organism>
<evidence type="ECO:0000313" key="2">
    <source>
        <dbReference type="EMBL" id="QNN52714.1"/>
    </source>
</evidence>
<accession>A0A7G9RAT9</accession>
<evidence type="ECO:0000256" key="1">
    <source>
        <dbReference type="SAM" id="MobiDB-lite"/>
    </source>
</evidence>
<dbReference type="RefSeq" id="WP_187578556.1">
    <property type="nucleotide sequence ID" value="NZ_CP060713.1"/>
</dbReference>
<evidence type="ECO:0000313" key="3">
    <source>
        <dbReference type="Proteomes" id="UP000515947"/>
    </source>
</evidence>
<dbReference type="EMBL" id="CP060713">
    <property type="protein sequence ID" value="QNN52714.1"/>
    <property type="molecule type" value="Genomic_DNA"/>
</dbReference>
<feature type="compositionally biased region" description="Acidic residues" evidence="1">
    <location>
        <begin position="89"/>
        <end position="100"/>
    </location>
</feature>